<dbReference type="PANTHER" id="PTHR43581:SF2">
    <property type="entry name" value="EXCINUCLEASE ATPASE SUBUNIT"/>
    <property type="match status" value="1"/>
</dbReference>
<dbReference type="GO" id="GO:0005524">
    <property type="term" value="F:ATP binding"/>
    <property type="evidence" value="ECO:0007669"/>
    <property type="project" value="InterPro"/>
</dbReference>
<dbReference type="InterPro" id="IPR003959">
    <property type="entry name" value="ATPase_AAA_core"/>
</dbReference>
<evidence type="ECO:0000313" key="3">
    <source>
        <dbReference type="Proteomes" id="UP000239203"/>
    </source>
</evidence>
<dbReference type="GO" id="GO:0016887">
    <property type="term" value="F:ATP hydrolysis activity"/>
    <property type="evidence" value="ECO:0007669"/>
    <property type="project" value="InterPro"/>
</dbReference>
<dbReference type="InterPro" id="IPR003593">
    <property type="entry name" value="AAA+_ATPase"/>
</dbReference>
<dbReference type="InterPro" id="IPR051396">
    <property type="entry name" value="Bact_Antivir_Def_Nuclease"/>
</dbReference>
<sequence>MSERIPLTDRSSADLPQVPIRIKSITVAGGHPIPIAPRGVTAIVGGNNTGKTTLIEQIFRHINGQPGHIVHPREHRLLASLELEVVQDRNEFLRWLDLNATWVAATPENPNSGYSRAGIGPFDKNTMENAWSNARNSGTLTMPYASLFVYKSSAGNGPGFGANKRSYPGAAPAHPVHYLEDNPDVFVKISSLYREVFGENLTLDTIRENVILRIGDPPLSLQELRYDSTVQVRIQAMQDLDKLFKVDEQGSGILSFLNTLLTVSSAAYPIVLLDEPEAFLHPPQAVKLGRMLGELASSAGVQVILATHDKNILLGLLQSDVELAVVRLVRRRNETRAHTLEPYRIKEVWSDPVLRYSNVLDGLFHGLVVLAENERDCTFYAAALDAAHQEADLALSPSDVLFIPTGGVDGQAPVVRTLASLRVPIVCCVDIDILRERAKLKNLIEALGGDWGDYEKEYGVCTNELNQPKGSALVANVVASIRSYLEELVRDQSTEKWSPEMKEQLLTLTRTEASKWDAIKDLGVVAFPQNLGGRPKEFIENLRSIGLVIVEQGELESFGRSYPGMPRKGPAWIRWALANRVHASENAIRHARNLVASYTSLVLE</sequence>
<dbReference type="AlphaFoldDB" id="A0A2S6GH27"/>
<dbReference type="InterPro" id="IPR027417">
    <property type="entry name" value="P-loop_NTPase"/>
</dbReference>
<accession>A0A2S6GH27</accession>
<protein>
    <submittedName>
        <fullName evidence="2">AAA15 family ATPase/GTPase</fullName>
    </submittedName>
</protein>
<feature type="domain" description="AAA+ ATPase" evidence="1">
    <location>
        <begin position="37"/>
        <end position="327"/>
    </location>
</feature>
<dbReference type="Proteomes" id="UP000239203">
    <property type="component" value="Unassembled WGS sequence"/>
</dbReference>
<name>A0A2S6GH27_9PSEU</name>
<dbReference type="SMART" id="SM00382">
    <property type="entry name" value="AAA"/>
    <property type="match status" value="1"/>
</dbReference>
<proteinExistence type="predicted"/>
<keyword evidence="3" id="KW-1185">Reference proteome</keyword>
<evidence type="ECO:0000313" key="2">
    <source>
        <dbReference type="EMBL" id="PPK64471.1"/>
    </source>
</evidence>
<reference evidence="2 3" key="1">
    <citation type="submission" date="2018-02" db="EMBL/GenBank/DDBJ databases">
        <title>Genomic Encyclopedia of Archaeal and Bacterial Type Strains, Phase II (KMG-II): from individual species to whole genera.</title>
        <authorList>
            <person name="Goeker M."/>
        </authorList>
    </citation>
    <scope>NUCLEOTIDE SEQUENCE [LARGE SCALE GENOMIC DNA]</scope>
    <source>
        <strain evidence="2 3">YU 961-1</strain>
    </source>
</reference>
<comment type="caution">
    <text evidence="2">The sequence shown here is derived from an EMBL/GenBank/DDBJ whole genome shotgun (WGS) entry which is preliminary data.</text>
</comment>
<organism evidence="2 3">
    <name type="scientific">Actinokineospora auranticolor</name>
    <dbReference type="NCBI Taxonomy" id="155976"/>
    <lineage>
        <taxon>Bacteria</taxon>
        <taxon>Bacillati</taxon>
        <taxon>Actinomycetota</taxon>
        <taxon>Actinomycetes</taxon>
        <taxon>Pseudonocardiales</taxon>
        <taxon>Pseudonocardiaceae</taxon>
        <taxon>Actinokineospora</taxon>
    </lineage>
</organism>
<gene>
    <name evidence="2" type="ORF">CLV40_11935</name>
</gene>
<dbReference type="Gene3D" id="3.40.50.300">
    <property type="entry name" value="P-loop containing nucleotide triphosphate hydrolases"/>
    <property type="match status" value="1"/>
</dbReference>
<evidence type="ECO:0000259" key="1">
    <source>
        <dbReference type="SMART" id="SM00382"/>
    </source>
</evidence>
<dbReference type="OrthoDB" id="3237462at2"/>
<dbReference type="RefSeq" id="WP_104481853.1">
    <property type="nucleotide sequence ID" value="NZ_CP154825.1"/>
</dbReference>
<dbReference type="PANTHER" id="PTHR43581">
    <property type="entry name" value="ATP/GTP PHOSPHATASE"/>
    <property type="match status" value="1"/>
</dbReference>
<dbReference type="EMBL" id="PTIX01000019">
    <property type="protein sequence ID" value="PPK64471.1"/>
    <property type="molecule type" value="Genomic_DNA"/>
</dbReference>
<dbReference type="Pfam" id="PF13304">
    <property type="entry name" value="AAA_21"/>
    <property type="match status" value="1"/>
</dbReference>
<dbReference type="SUPFAM" id="SSF52540">
    <property type="entry name" value="P-loop containing nucleoside triphosphate hydrolases"/>
    <property type="match status" value="1"/>
</dbReference>